<reference evidence="3 4" key="4">
    <citation type="journal article" date="2011" name="BMC Genomics">
        <title>RNA-Seq improves annotation of protein-coding genes in the cucumber genome.</title>
        <authorList>
            <person name="Li Z."/>
            <person name="Zhang Z."/>
            <person name="Yan P."/>
            <person name="Huang S."/>
            <person name="Fei Z."/>
            <person name="Lin K."/>
        </authorList>
    </citation>
    <scope>NUCLEOTIDE SEQUENCE [LARGE SCALE GENOMIC DNA]</scope>
    <source>
        <strain evidence="4">cv. 9930</strain>
    </source>
</reference>
<dbReference type="eggNOG" id="ENOG502QQ1N">
    <property type="taxonomic scope" value="Eukaryota"/>
</dbReference>
<organism evidence="3 4">
    <name type="scientific">Cucumis sativus</name>
    <name type="common">Cucumber</name>
    <dbReference type="NCBI Taxonomy" id="3659"/>
    <lineage>
        <taxon>Eukaryota</taxon>
        <taxon>Viridiplantae</taxon>
        <taxon>Streptophyta</taxon>
        <taxon>Embryophyta</taxon>
        <taxon>Tracheophyta</taxon>
        <taxon>Spermatophyta</taxon>
        <taxon>Magnoliopsida</taxon>
        <taxon>eudicotyledons</taxon>
        <taxon>Gunneridae</taxon>
        <taxon>Pentapetalae</taxon>
        <taxon>rosids</taxon>
        <taxon>fabids</taxon>
        <taxon>Cucurbitales</taxon>
        <taxon>Cucurbitaceae</taxon>
        <taxon>Benincaseae</taxon>
        <taxon>Cucumis</taxon>
    </lineage>
</organism>
<feature type="compositionally biased region" description="Basic and acidic residues" evidence="1">
    <location>
        <begin position="463"/>
        <end position="476"/>
    </location>
</feature>
<reference evidence="3 4" key="1">
    <citation type="journal article" date="2009" name="Nat. Genet.">
        <title>The genome of the cucumber, Cucumis sativus L.</title>
        <authorList>
            <person name="Huang S."/>
            <person name="Li R."/>
            <person name="Zhang Z."/>
            <person name="Li L."/>
            <person name="Gu X."/>
            <person name="Fan W."/>
            <person name="Lucas W.J."/>
            <person name="Wang X."/>
            <person name="Xie B."/>
            <person name="Ni P."/>
            <person name="Ren Y."/>
            <person name="Zhu H."/>
            <person name="Li J."/>
            <person name="Lin K."/>
            <person name="Jin W."/>
            <person name="Fei Z."/>
            <person name="Li G."/>
            <person name="Staub J."/>
            <person name="Kilian A."/>
            <person name="van der Vossen E.A."/>
            <person name="Wu Y."/>
            <person name="Guo J."/>
            <person name="He J."/>
            <person name="Jia Z."/>
            <person name="Ren Y."/>
            <person name="Tian G."/>
            <person name="Lu Y."/>
            <person name="Ruan J."/>
            <person name="Qian W."/>
            <person name="Wang M."/>
            <person name="Huang Q."/>
            <person name="Li B."/>
            <person name="Xuan Z."/>
            <person name="Cao J."/>
            <person name="Asan"/>
            <person name="Wu Z."/>
            <person name="Zhang J."/>
            <person name="Cai Q."/>
            <person name="Bai Y."/>
            <person name="Zhao B."/>
            <person name="Han Y."/>
            <person name="Li Y."/>
            <person name="Li X."/>
            <person name="Wang S."/>
            <person name="Shi Q."/>
            <person name="Liu S."/>
            <person name="Cho W.K."/>
            <person name="Kim J.Y."/>
            <person name="Xu Y."/>
            <person name="Heller-Uszynska K."/>
            <person name="Miao H."/>
            <person name="Cheng Z."/>
            <person name="Zhang S."/>
            <person name="Wu J."/>
            <person name="Yang Y."/>
            <person name="Kang H."/>
            <person name="Li M."/>
            <person name="Liang H."/>
            <person name="Ren X."/>
            <person name="Shi Z."/>
            <person name="Wen M."/>
            <person name="Jian M."/>
            <person name="Yang H."/>
            <person name="Zhang G."/>
            <person name="Yang Z."/>
            <person name="Chen R."/>
            <person name="Liu S."/>
            <person name="Li J."/>
            <person name="Ma L."/>
            <person name="Liu H."/>
            <person name="Zhou Y."/>
            <person name="Zhao J."/>
            <person name="Fang X."/>
            <person name="Li G."/>
            <person name="Fang L."/>
            <person name="Li Y."/>
            <person name="Liu D."/>
            <person name="Zheng H."/>
            <person name="Zhang Y."/>
            <person name="Qin N."/>
            <person name="Li Z."/>
            <person name="Yang G."/>
            <person name="Yang S."/>
            <person name="Bolund L."/>
            <person name="Kristiansen K."/>
            <person name="Zheng H."/>
            <person name="Li S."/>
            <person name="Zhang X."/>
            <person name="Yang H."/>
            <person name="Wang J."/>
            <person name="Sun R."/>
            <person name="Zhang B."/>
            <person name="Jiang S."/>
            <person name="Wang J."/>
            <person name="Du Y."/>
            <person name="Li S."/>
        </authorList>
    </citation>
    <scope>NUCLEOTIDE SEQUENCE [LARGE SCALE GENOMIC DNA]</scope>
    <source>
        <strain evidence="4">cv. 9930</strain>
    </source>
</reference>
<evidence type="ECO:0000313" key="4">
    <source>
        <dbReference type="Proteomes" id="UP000029981"/>
    </source>
</evidence>
<sequence length="500" mass="55270">MAWLARSIANSLKLDDDDEDEPNAVPNPKSPLKSDSLSNQYHRTESPSSPSSSSSTPTARGVKEDLSELKNTLTRQFWGVASFLAPPPEHSASHSQLSDLKPNEPIDKSTTDNSSNSKLSEEDLIAGIRSDFAEISGKFKTGISKLSNTKAVSDITKIASNFLQFGSEDSLENYDVGNAVGVTEEVLLFVRNIVQHPETWLDFPLPYDEDSDDLELSDAQQEHALAVEHFVPRLAALRIELCPQYMSEDCFWKIYFVLLHPRLSKHDAELLSTSQVLEARAQFHELQQLTKEKIEPQISRNISSSSKGSSDSSNEELLSVPHRDQCEPPIVQNSPDRTAPSSLVTDVETDKHPIKNVEIQVVDSPIIEEMPLQTGVEHSHSGPSKVFDDIDVDDADDWLKEETLEIDGDSGTNIPIGNDEDVSFSDLEDDDQEVPAYHKKGTSGSDSSTKDSRDWVQLSRTSGDSDKEISTLEIKHAGSGHVGTRKESSDWLNVDDIDSM</sequence>
<keyword evidence="4" id="KW-1185">Reference proteome</keyword>
<dbReference type="EMBL" id="CM002927">
    <property type="protein sequence ID" value="KGN48628.1"/>
    <property type="molecule type" value="Genomic_DNA"/>
</dbReference>
<reference evidence="3 4" key="2">
    <citation type="journal article" date="2009" name="PLoS ONE">
        <title>An integrated genetic and cytogenetic map of the cucumber genome.</title>
        <authorList>
            <person name="Ren Y."/>
            <person name="Zhang Z."/>
            <person name="Liu J."/>
            <person name="Staub J.E."/>
            <person name="Han Y."/>
            <person name="Cheng Z."/>
            <person name="Li X."/>
            <person name="Lu J."/>
            <person name="Miao H."/>
            <person name="Kang H."/>
            <person name="Xie B."/>
            <person name="Gu X."/>
            <person name="Wang X."/>
            <person name="Du Y."/>
            <person name="Jin W."/>
            <person name="Huang S."/>
        </authorList>
    </citation>
    <scope>NUCLEOTIDE SEQUENCE [LARGE SCALE GENOMIC DNA]</scope>
    <source>
        <strain evidence="4">cv. 9930</strain>
    </source>
</reference>
<feature type="region of interest" description="Disordered" evidence="1">
    <location>
        <begin position="294"/>
        <end position="350"/>
    </location>
</feature>
<protein>
    <recommendedName>
        <fullName evidence="2">BSD domain-containing protein</fullName>
    </recommendedName>
</protein>
<evidence type="ECO:0000259" key="2">
    <source>
        <dbReference type="PROSITE" id="PS50858"/>
    </source>
</evidence>
<dbReference type="AlphaFoldDB" id="A0A0A0KGI8"/>
<dbReference type="KEGG" id="csv:101215762"/>
<dbReference type="SUPFAM" id="SSF140383">
    <property type="entry name" value="BSD domain-like"/>
    <property type="match status" value="1"/>
</dbReference>
<dbReference type="SMART" id="SM00751">
    <property type="entry name" value="BSD"/>
    <property type="match status" value="1"/>
</dbReference>
<feature type="compositionally biased region" description="Polar residues" evidence="1">
    <location>
        <begin position="331"/>
        <end position="344"/>
    </location>
</feature>
<feature type="region of interest" description="Disordered" evidence="1">
    <location>
        <begin position="1"/>
        <end position="66"/>
    </location>
</feature>
<evidence type="ECO:0000256" key="1">
    <source>
        <dbReference type="SAM" id="MobiDB-lite"/>
    </source>
</evidence>
<dbReference type="InterPro" id="IPR005607">
    <property type="entry name" value="BSD_dom"/>
</dbReference>
<feature type="compositionally biased region" description="Low complexity" evidence="1">
    <location>
        <begin position="46"/>
        <end position="58"/>
    </location>
</feature>
<dbReference type="PROSITE" id="PS50858">
    <property type="entry name" value="BSD"/>
    <property type="match status" value="1"/>
</dbReference>
<feature type="compositionally biased region" description="Low complexity" evidence="1">
    <location>
        <begin position="299"/>
        <end position="312"/>
    </location>
</feature>
<dbReference type="OMA" id="GTWLDFP"/>
<dbReference type="PANTHER" id="PTHR31923:SF4">
    <property type="entry name" value="BSD DOMAIN-CONTAINING PROTEIN"/>
    <property type="match status" value="1"/>
</dbReference>
<dbReference type="Proteomes" id="UP000029981">
    <property type="component" value="Chromosome 6"/>
</dbReference>
<name>A0A0A0KGI8_CUCSA</name>
<dbReference type="PANTHER" id="PTHR31923">
    <property type="entry name" value="BSD DOMAIN-CONTAINING PROTEIN"/>
    <property type="match status" value="1"/>
</dbReference>
<feature type="region of interest" description="Disordered" evidence="1">
    <location>
        <begin position="403"/>
        <end position="500"/>
    </location>
</feature>
<proteinExistence type="predicted"/>
<gene>
    <name evidence="3" type="ORF">Csa_6G495820</name>
</gene>
<feature type="compositionally biased region" description="Acidic residues" evidence="1">
    <location>
        <begin position="418"/>
        <end position="433"/>
    </location>
</feature>
<accession>A0A0A0KGI8</accession>
<dbReference type="Pfam" id="PF03909">
    <property type="entry name" value="BSD"/>
    <property type="match status" value="1"/>
</dbReference>
<feature type="compositionally biased region" description="Basic and acidic residues" evidence="1">
    <location>
        <begin position="101"/>
        <end position="110"/>
    </location>
</feature>
<feature type="domain" description="BSD" evidence="2">
    <location>
        <begin position="211"/>
        <end position="263"/>
    </location>
</feature>
<dbReference type="Gene3D" id="1.10.3970.10">
    <property type="entry name" value="BSD domain"/>
    <property type="match status" value="1"/>
</dbReference>
<dbReference type="Gramene" id="KGN48628">
    <property type="protein sequence ID" value="KGN48628"/>
    <property type="gene ID" value="Csa_6G495820"/>
</dbReference>
<feature type="region of interest" description="Disordered" evidence="1">
    <location>
        <begin position="88"/>
        <end position="118"/>
    </location>
</feature>
<dbReference type="OrthoDB" id="2021158at2759"/>
<dbReference type="InterPro" id="IPR035925">
    <property type="entry name" value="BSD_dom_sf"/>
</dbReference>
<evidence type="ECO:0000313" key="3">
    <source>
        <dbReference type="EMBL" id="KGN48628.1"/>
    </source>
</evidence>
<reference evidence="3 4" key="3">
    <citation type="journal article" date="2010" name="BMC Genomics">
        <title>Transcriptome sequencing and comparative analysis of cucumber flowers with different sex types.</title>
        <authorList>
            <person name="Guo S."/>
            <person name="Zheng Y."/>
            <person name="Joung J.G."/>
            <person name="Liu S."/>
            <person name="Zhang Z."/>
            <person name="Crasta O.R."/>
            <person name="Sobral B.W."/>
            <person name="Xu Y."/>
            <person name="Huang S."/>
            <person name="Fei Z."/>
        </authorList>
    </citation>
    <scope>NUCLEOTIDE SEQUENCE [LARGE SCALE GENOMIC DNA]</scope>
    <source>
        <strain evidence="4">cv. 9930</strain>
    </source>
</reference>